<proteinExistence type="predicted"/>
<keyword evidence="2" id="KW-1185">Reference proteome</keyword>
<gene>
    <name evidence="1" type="ORF">LOK49_LG06G01085</name>
</gene>
<reference evidence="1 2" key="1">
    <citation type="journal article" date="2022" name="Plant J.">
        <title>Chromosome-level genome of Camellia lanceoleosa provides a valuable resource for understanding genome evolution and self-incompatibility.</title>
        <authorList>
            <person name="Gong W."/>
            <person name="Xiao S."/>
            <person name="Wang L."/>
            <person name="Liao Z."/>
            <person name="Chang Y."/>
            <person name="Mo W."/>
            <person name="Hu G."/>
            <person name="Li W."/>
            <person name="Zhao G."/>
            <person name="Zhu H."/>
            <person name="Hu X."/>
            <person name="Ji K."/>
            <person name="Xiang X."/>
            <person name="Song Q."/>
            <person name="Yuan D."/>
            <person name="Jin S."/>
            <person name="Zhang L."/>
        </authorList>
    </citation>
    <scope>NUCLEOTIDE SEQUENCE [LARGE SCALE GENOMIC DNA]</scope>
    <source>
        <strain evidence="1">SQ_2022a</strain>
    </source>
</reference>
<organism evidence="1 2">
    <name type="scientific">Camellia lanceoleosa</name>
    <dbReference type="NCBI Taxonomy" id="1840588"/>
    <lineage>
        <taxon>Eukaryota</taxon>
        <taxon>Viridiplantae</taxon>
        <taxon>Streptophyta</taxon>
        <taxon>Embryophyta</taxon>
        <taxon>Tracheophyta</taxon>
        <taxon>Spermatophyta</taxon>
        <taxon>Magnoliopsida</taxon>
        <taxon>eudicotyledons</taxon>
        <taxon>Gunneridae</taxon>
        <taxon>Pentapetalae</taxon>
        <taxon>asterids</taxon>
        <taxon>Ericales</taxon>
        <taxon>Theaceae</taxon>
        <taxon>Camellia</taxon>
    </lineage>
</organism>
<protein>
    <submittedName>
        <fullName evidence="1">Uncharacterized protein</fullName>
    </submittedName>
</protein>
<evidence type="ECO:0000313" key="2">
    <source>
        <dbReference type="Proteomes" id="UP001060215"/>
    </source>
</evidence>
<evidence type="ECO:0000313" key="1">
    <source>
        <dbReference type="EMBL" id="KAI8009478.1"/>
    </source>
</evidence>
<dbReference type="Proteomes" id="UP001060215">
    <property type="component" value="Chromosome 5"/>
</dbReference>
<dbReference type="EMBL" id="CM045762">
    <property type="protein sequence ID" value="KAI8009478.1"/>
    <property type="molecule type" value="Genomic_DNA"/>
</dbReference>
<accession>A0ACC0H9D4</accession>
<name>A0ACC0H9D4_9ERIC</name>
<sequence>MVTQSPLPSSKVSQQHSKILLCASSSPFLLGLATKSCFAPSLLLEEYSQNLASNDVSRISNALNEPEKEKTRHTTKSWNAVGRPLKKAVGTGLPSLYSNGIIKRSVVIVKEATKINSKTLVRDIHNPLDMVQSKRETADVMEAMEEYPQNLASKDVSRISNALNEPEKDMTVGTGLPSMYSNGIIKRRRGTQQKLGMLLGDL</sequence>
<comment type="caution">
    <text evidence="1">The sequence shown here is derived from an EMBL/GenBank/DDBJ whole genome shotgun (WGS) entry which is preliminary data.</text>
</comment>